<evidence type="ECO:0000256" key="3">
    <source>
        <dbReference type="ARBA" id="ARBA00022692"/>
    </source>
</evidence>
<evidence type="ECO:0000256" key="7">
    <source>
        <dbReference type="SAM" id="Phobius"/>
    </source>
</evidence>
<sequence>MTTVMYQTPQVVRQQVITTAPPTGGSSFVAEKYMHRAGVGLGITQALLGVISLIFGIVFASWAPAGYSYGYRTYYFSINHHTGAGIWCGILFTGTGVLGILTYKKNKGLIISFMIMSIISAVVSWLVFMVMQSVEVAINGGYGSYYSSVIRGLSGFLVFVAFTEGVIAVISSAFCCHGVCCCSQPSTQGTVNYTVPNAGQNTVAFVAPGQQGFVYYPQQGPQVGGYYPQPMYAQGPPAYSTAQQQQQQQWPQQQPPPQAQQQPVGGATGQQAGPLPQKQ</sequence>
<dbReference type="AlphaFoldDB" id="A0A1S3IWG7"/>
<evidence type="ECO:0000256" key="5">
    <source>
        <dbReference type="ARBA" id="ARBA00023136"/>
    </source>
</evidence>
<evidence type="ECO:0000256" key="4">
    <source>
        <dbReference type="ARBA" id="ARBA00022989"/>
    </source>
</evidence>
<keyword evidence="5 7" id="KW-0472">Membrane</keyword>
<keyword evidence="8" id="KW-1185">Reference proteome</keyword>
<feature type="transmembrane region" description="Helical" evidence="7">
    <location>
        <begin position="84"/>
        <end position="103"/>
    </location>
</feature>
<reference evidence="9" key="1">
    <citation type="submission" date="2025-08" db="UniProtKB">
        <authorList>
            <consortium name="RefSeq"/>
        </authorList>
    </citation>
    <scope>IDENTIFICATION</scope>
    <source>
        <tissue evidence="9">Gonads</tissue>
    </source>
</reference>
<dbReference type="PANTHER" id="PTHR23320">
    <property type="entry name" value="MEMBRANE-SPANNING 4-DOMAINS SUBFAMILY A MS4A -RELATED"/>
    <property type="match status" value="1"/>
</dbReference>
<feature type="compositionally biased region" description="Low complexity" evidence="6">
    <location>
        <begin position="242"/>
        <end position="252"/>
    </location>
</feature>
<protein>
    <submittedName>
        <fullName evidence="9">Uncharacterized protein LOC106168131</fullName>
    </submittedName>
</protein>
<gene>
    <name evidence="9" type="primary">LOC106168131</name>
</gene>
<dbReference type="OrthoDB" id="6272649at2759"/>
<accession>A0A1S3IWG7</accession>
<evidence type="ECO:0000256" key="6">
    <source>
        <dbReference type="SAM" id="MobiDB-lite"/>
    </source>
</evidence>
<dbReference type="InterPro" id="IPR007237">
    <property type="entry name" value="CD20-like"/>
</dbReference>
<feature type="transmembrane region" description="Helical" evidence="7">
    <location>
        <begin position="152"/>
        <end position="174"/>
    </location>
</feature>
<evidence type="ECO:0000313" key="9">
    <source>
        <dbReference type="RefSeq" id="XP_013402532.1"/>
    </source>
</evidence>
<comment type="subcellular location">
    <subcellularLocation>
        <location evidence="1">Membrane</location>
        <topology evidence="1">Multi-pass membrane protein</topology>
    </subcellularLocation>
</comment>
<evidence type="ECO:0000313" key="8">
    <source>
        <dbReference type="Proteomes" id="UP000085678"/>
    </source>
</evidence>
<feature type="compositionally biased region" description="Low complexity" evidence="6">
    <location>
        <begin position="259"/>
        <end position="279"/>
    </location>
</feature>
<name>A0A1S3IWG7_LINAN</name>
<dbReference type="InterPro" id="IPR030417">
    <property type="entry name" value="MS4A"/>
</dbReference>
<dbReference type="Proteomes" id="UP000085678">
    <property type="component" value="Unplaced"/>
</dbReference>
<evidence type="ECO:0000256" key="2">
    <source>
        <dbReference type="ARBA" id="ARBA00009565"/>
    </source>
</evidence>
<dbReference type="KEGG" id="lak:106168131"/>
<comment type="similarity">
    <text evidence="2">Belongs to the MS4A family.</text>
</comment>
<dbReference type="InParanoid" id="A0A1S3IWG7"/>
<dbReference type="STRING" id="7574.A0A1S3IWG7"/>
<dbReference type="GeneID" id="106168131"/>
<dbReference type="PANTHER" id="PTHR23320:SF158">
    <property type="entry name" value="CREB-BINDING PROTEIN-LIKE ISOFORM X1"/>
    <property type="match status" value="1"/>
</dbReference>
<feature type="region of interest" description="Disordered" evidence="6">
    <location>
        <begin position="234"/>
        <end position="279"/>
    </location>
</feature>
<keyword evidence="3 7" id="KW-0812">Transmembrane</keyword>
<feature type="transmembrane region" description="Helical" evidence="7">
    <location>
        <begin position="43"/>
        <end position="63"/>
    </location>
</feature>
<proteinExistence type="inferred from homology"/>
<keyword evidence="4 7" id="KW-1133">Transmembrane helix</keyword>
<organism evidence="8 9">
    <name type="scientific">Lingula anatina</name>
    <name type="common">Brachiopod</name>
    <name type="synonym">Lingula unguis</name>
    <dbReference type="NCBI Taxonomy" id="7574"/>
    <lineage>
        <taxon>Eukaryota</taxon>
        <taxon>Metazoa</taxon>
        <taxon>Spiralia</taxon>
        <taxon>Lophotrochozoa</taxon>
        <taxon>Brachiopoda</taxon>
        <taxon>Linguliformea</taxon>
        <taxon>Lingulata</taxon>
        <taxon>Lingulida</taxon>
        <taxon>Linguloidea</taxon>
        <taxon>Lingulidae</taxon>
        <taxon>Lingula</taxon>
    </lineage>
</organism>
<evidence type="ECO:0000256" key="1">
    <source>
        <dbReference type="ARBA" id="ARBA00004141"/>
    </source>
</evidence>
<dbReference type="Pfam" id="PF04103">
    <property type="entry name" value="CD20"/>
    <property type="match status" value="1"/>
</dbReference>
<dbReference type="RefSeq" id="XP_013402532.1">
    <property type="nucleotide sequence ID" value="XM_013547078.2"/>
</dbReference>
<dbReference type="GO" id="GO:0016020">
    <property type="term" value="C:membrane"/>
    <property type="evidence" value="ECO:0007669"/>
    <property type="project" value="UniProtKB-SubCell"/>
</dbReference>
<feature type="transmembrane region" description="Helical" evidence="7">
    <location>
        <begin position="109"/>
        <end position="131"/>
    </location>
</feature>